<comment type="caution">
    <text evidence="4">The sequence shown here is derived from an EMBL/GenBank/DDBJ whole genome shotgun (WGS) entry which is preliminary data.</text>
</comment>
<name>A0A1E3X7I7_9BACT</name>
<gene>
    <name evidence="4" type="ORF">SCARUB_03306</name>
</gene>
<dbReference type="SUPFAM" id="SSF52833">
    <property type="entry name" value="Thioredoxin-like"/>
    <property type="match status" value="1"/>
</dbReference>
<keyword evidence="1" id="KW-0732">Signal</keyword>
<dbReference type="InterPro" id="IPR051099">
    <property type="entry name" value="AGR/TXD"/>
</dbReference>
<feature type="transmembrane region" description="Helical" evidence="2">
    <location>
        <begin position="9"/>
        <end position="28"/>
    </location>
</feature>
<dbReference type="InterPro" id="IPR011990">
    <property type="entry name" value="TPR-like_helical_dom_sf"/>
</dbReference>
<protein>
    <recommendedName>
        <fullName evidence="3">Thioredoxin-like fold domain-containing protein</fullName>
    </recommendedName>
</protein>
<dbReference type="Pfam" id="PF13098">
    <property type="entry name" value="Thioredoxin_2"/>
    <property type="match status" value="1"/>
</dbReference>
<dbReference type="PANTHER" id="PTHR15337">
    <property type="entry name" value="ANTERIOR GRADIENT PROTEIN-RELATED"/>
    <property type="match status" value="1"/>
</dbReference>
<dbReference type="PROSITE" id="PS51257">
    <property type="entry name" value="PROKAR_LIPOPROTEIN"/>
    <property type="match status" value="1"/>
</dbReference>
<evidence type="ECO:0000256" key="2">
    <source>
        <dbReference type="SAM" id="Phobius"/>
    </source>
</evidence>
<keyword evidence="2" id="KW-1133">Transmembrane helix</keyword>
<dbReference type="Gene3D" id="1.25.40.10">
    <property type="entry name" value="Tetratricopeptide repeat domain"/>
    <property type="match status" value="1"/>
</dbReference>
<keyword evidence="2" id="KW-0472">Membrane</keyword>
<proteinExistence type="predicted"/>
<dbReference type="EMBL" id="MAYW01000108">
    <property type="protein sequence ID" value="ODS31585.1"/>
    <property type="molecule type" value="Genomic_DNA"/>
</dbReference>
<evidence type="ECO:0000313" key="5">
    <source>
        <dbReference type="Proteomes" id="UP000094056"/>
    </source>
</evidence>
<feature type="domain" description="Thioredoxin-like fold" evidence="3">
    <location>
        <begin position="50"/>
        <end position="138"/>
    </location>
</feature>
<dbReference type="InterPro" id="IPR036249">
    <property type="entry name" value="Thioredoxin-like_sf"/>
</dbReference>
<dbReference type="Gene3D" id="3.40.30.10">
    <property type="entry name" value="Glutaredoxin"/>
    <property type="match status" value="1"/>
</dbReference>
<keyword evidence="2" id="KW-0812">Transmembrane</keyword>
<accession>A0A1E3X7I7</accession>
<organism evidence="4 5">
    <name type="scientific">Candidatus Scalindua rubra</name>
    <dbReference type="NCBI Taxonomy" id="1872076"/>
    <lineage>
        <taxon>Bacteria</taxon>
        <taxon>Pseudomonadati</taxon>
        <taxon>Planctomycetota</taxon>
        <taxon>Candidatus Brocadiia</taxon>
        <taxon>Candidatus Brocadiales</taxon>
        <taxon>Candidatus Scalinduaceae</taxon>
        <taxon>Candidatus Scalindua</taxon>
    </lineage>
</organism>
<evidence type="ECO:0000313" key="4">
    <source>
        <dbReference type="EMBL" id="ODS31585.1"/>
    </source>
</evidence>
<evidence type="ECO:0000259" key="3">
    <source>
        <dbReference type="Pfam" id="PF13098"/>
    </source>
</evidence>
<dbReference type="AlphaFoldDB" id="A0A1E3X7I7"/>
<dbReference type="InterPro" id="IPR012336">
    <property type="entry name" value="Thioredoxin-like_fold"/>
</dbReference>
<sequence>MNKFYKKGLINVILLIFACITSIVYAMGRHDKEGNIEWREGLEQAKKEAQESDKLIFFFFHHPMCSGCKKIIAETLPDTQVKKTLEGEFVPLTYLVTEAKNMVQQYKVSWTPTFILADKNGNEQDRWIGFLPPGDFLAQVALSEGHAAFKKEDFNAAQRYFEKVLKEFSESAYAPEARYLLGVSQYKVTHDSSYLKKTWEDMKAQYPNDNWTKKASAWGN</sequence>
<dbReference type="Proteomes" id="UP000094056">
    <property type="component" value="Unassembled WGS sequence"/>
</dbReference>
<dbReference type="PANTHER" id="PTHR15337:SF11">
    <property type="entry name" value="THIOREDOXIN DOMAIN-CONTAINING PROTEIN"/>
    <property type="match status" value="1"/>
</dbReference>
<evidence type="ECO:0000256" key="1">
    <source>
        <dbReference type="ARBA" id="ARBA00022729"/>
    </source>
</evidence>
<reference evidence="4 5" key="1">
    <citation type="submission" date="2016-07" db="EMBL/GenBank/DDBJ databases">
        <title>Draft genome of Scalindua rubra, obtained from a brine-seawater interface in the Red Sea, sheds light on salt adaptation in anammox bacteria.</title>
        <authorList>
            <person name="Speth D.R."/>
            <person name="Lagkouvardos I."/>
            <person name="Wang Y."/>
            <person name="Qian P.-Y."/>
            <person name="Dutilh B.E."/>
            <person name="Jetten M.S."/>
        </authorList>
    </citation>
    <scope>NUCLEOTIDE SEQUENCE [LARGE SCALE GENOMIC DNA]</scope>
    <source>
        <strain evidence="4">BSI-1</strain>
    </source>
</reference>